<reference evidence="2" key="1">
    <citation type="submission" date="2017-09" db="EMBL/GenBank/DDBJ databases">
        <authorList>
            <person name="Varghese N."/>
            <person name="Submissions S."/>
        </authorList>
    </citation>
    <scope>NUCLEOTIDE SEQUENCE [LARGE SCALE GENOMIC DNA]</scope>
    <source>
        <strain evidence="2">MSL47</strain>
    </source>
</reference>
<dbReference type="PANTHER" id="PTHR37310">
    <property type="entry name" value="CYTOPLASMIC PROTEIN-RELATED"/>
    <property type="match status" value="1"/>
</dbReference>
<dbReference type="Gene3D" id="1.20.1270.360">
    <property type="match status" value="1"/>
</dbReference>
<keyword evidence="2" id="KW-1185">Reference proteome</keyword>
<dbReference type="AlphaFoldDB" id="A0A285HCL1"/>
<dbReference type="CDD" id="cd08026">
    <property type="entry name" value="DUF326"/>
    <property type="match status" value="1"/>
</dbReference>
<evidence type="ECO:0000313" key="2">
    <source>
        <dbReference type="Proteomes" id="UP000219573"/>
    </source>
</evidence>
<dbReference type="InterPro" id="IPR005560">
    <property type="entry name" value="Csp_YhjQ"/>
</dbReference>
<gene>
    <name evidence="1" type="ORF">SAMN06265827_1179</name>
</gene>
<sequence length="118" mass="13946">MHRDLAHLVTTIQDCEMVCEDMTTYVMRRSDFRSRIRQLELLRDCADICALTAKFIARDSHFARDIAKLCADICMACSRECAKFPDQQSQYCSEVCYNCAQECRRFAMERRDRFYSQD</sequence>
<name>A0A285HCL1_9FIRM</name>
<evidence type="ECO:0008006" key="3">
    <source>
        <dbReference type="Google" id="ProtNLM"/>
    </source>
</evidence>
<evidence type="ECO:0000313" key="1">
    <source>
        <dbReference type="EMBL" id="SNY33384.1"/>
    </source>
</evidence>
<protein>
    <recommendedName>
        <fullName evidence="3">Ferredoxin</fullName>
    </recommendedName>
</protein>
<dbReference type="RefSeq" id="WP_216358804.1">
    <property type="nucleotide sequence ID" value="NZ_OBDZ01000017.1"/>
</dbReference>
<dbReference type="InterPro" id="IPR044543">
    <property type="entry name" value="YHJQ-like"/>
</dbReference>
<proteinExistence type="predicted"/>
<dbReference type="EMBL" id="OBDZ01000017">
    <property type="protein sequence ID" value="SNY33384.1"/>
    <property type="molecule type" value="Genomic_DNA"/>
</dbReference>
<dbReference type="Proteomes" id="UP000219573">
    <property type="component" value="Unassembled WGS sequence"/>
</dbReference>
<dbReference type="STRING" id="1413210.U472_11295"/>
<dbReference type="PANTHER" id="PTHR37310:SF1">
    <property type="entry name" value="CYTOPLASMIC PROTEIN"/>
    <property type="match status" value="1"/>
</dbReference>
<organism evidence="1 2">
    <name type="scientific">Orenia metallireducens</name>
    <dbReference type="NCBI Taxonomy" id="1413210"/>
    <lineage>
        <taxon>Bacteria</taxon>
        <taxon>Bacillati</taxon>
        <taxon>Bacillota</taxon>
        <taxon>Clostridia</taxon>
        <taxon>Halanaerobiales</taxon>
        <taxon>Halobacteroidaceae</taxon>
        <taxon>Orenia</taxon>
    </lineage>
</organism>
<dbReference type="Pfam" id="PF03860">
    <property type="entry name" value="Csp"/>
    <property type="match status" value="1"/>
</dbReference>
<accession>A0A285HCL1</accession>